<evidence type="ECO:0000313" key="3">
    <source>
        <dbReference type="Proteomes" id="UP001189429"/>
    </source>
</evidence>
<feature type="region of interest" description="Disordered" evidence="1">
    <location>
        <begin position="29"/>
        <end position="142"/>
    </location>
</feature>
<organism evidence="2 3">
    <name type="scientific">Prorocentrum cordatum</name>
    <dbReference type="NCBI Taxonomy" id="2364126"/>
    <lineage>
        <taxon>Eukaryota</taxon>
        <taxon>Sar</taxon>
        <taxon>Alveolata</taxon>
        <taxon>Dinophyceae</taxon>
        <taxon>Prorocentrales</taxon>
        <taxon>Prorocentraceae</taxon>
        <taxon>Prorocentrum</taxon>
    </lineage>
</organism>
<feature type="non-terminal residue" evidence="2">
    <location>
        <position position="1"/>
    </location>
</feature>
<proteinExistence type="predicted"/>
<gene>
    <name evidence="2" type="ORF">PCOR1329_LOCUS3543</name>
</gene>
<protein>
    <submittedName>
        <fullName evidence="2">Uncharacterized protein</fullName>
    </submittedName>
</protein>
<feature type="region of interest" description="Disordered" evidence="1">
    <location>
        <begin position="154"/>
        <end position="173"/>
    </location>
</feature>
<feature type="non-terminal residue" evidence="2">
    <location>
        <position position="173"/>
    </location>
</feature>
<accession>A0ABN9PN58</accession>
<sequence>YRRVRGTAVARAGAPEIRGRKARVACPQKIWRGSETGGREAEQEQEQEVEAAPRQAHCSAACRGGVPARAPGGPRRQGTRRAILGAPACGRGSSTGFYGQRPRGRQHQQSPDGEGGPPDVGAGCSFQASETGGDCTPPQFTAAPATEKLAACALAPATSRTPGQPERLPPLPP</sequence>
<dbReference type="Proteomes" id="UP001189429">
    <property type="component" value="Unassembled WGS sequence"/>
</dbReference>
<keyword evidence="3" id="KW-1185">Reference proteome</keyword>
<name>A0ABN9PN58_9DINO</name>
<comment type="caution">
    <text evidence="2">The sequence shown here is derived from an EMBL/GenBank/DDBJ whole genome shotgun (WGS) entry which is preliminary data.</text>
</comment>
<reference evidence="2" key="1">
    <citation type="submission" date="2023-10" db="EMBL/GenBank/DDBJ databases">
        <authorList>
            <person name="Chen Y."/>
            <person name="Shah S."/>
            <person name="Dougan E. K."/>
            <person name="Thang M."/>
            <person name="Chan C."/>
        </authorList>
    </citation>
    <scope>NUCLEOTIDE SEQUENCE [LARGE SCALE GENOMIC DNA]</scope>
</reference>
<feature type="compositionally biased region" description="Low complexity" evidence="1">
    <location>
        <begin position="50"/>
        <end position="82"/>
    </location>
</feature>
<evidence type="ECO:0000256" key="1">
    <source>
        <dbReference type="SAM" id="MobiDB-lite"/>
    </source>
</evidence>
<dbReference type="EMBL" id="CAUYUJ010000907">
    <property type="protein sequence ID" value="CAK0793140.1"/>
    <property type="molecule type" value="Genomic_DNA"/>
</dbReference>
<evidence type="ECO:0000313" key="2">
    <source>
        <dbReference type="EMBL" id="CAK0793140.1"/>
    </source>
</evidence>